<keyword evidence="12" id="KW-0067">ATP-binding</keyword>
<evidence type="ECO:0000256" key="12">
    <source>
        <dbReference type="ARBA" id="ARBA00022840"/>
    </source>
</evidence>
<evidence type="ECO:0000256" key="9">
    <source>
        <dbReference type="ARBA" id="ARBA00022741"/>
    </source>
</evidence>
<keyword evidence="5" id="KW-0645">Protease</keyword>
<keyword evidence="22" id="KW-0863">Zinc-finger</keyword>
<keyword evidence="14" id="KW-0694">RNA-binding</keyword>
<evidence type="ECO:0008006" key="28">
    <source>
        <dbReference type="Google" id="ProtNLM"/>
    </source>
</evidence>
<evidence type="ECO:0000256" key="22">
    <source>
        <dbReference type="PROSITE-ProRule" id="PRU00047"/>
    </source>
</evidence>
<dbReference type="OrthoDB" id="2506726at2759"/>
<comment type="catalytic activity">
    <reaction evidence="21">
        <text>DNA(n) + a 2'-deoxyribonucleoside 5'-triphosphate = DNA(n+1) + diphosphate</text>
        <dbReference type="Rhea" id="RHEA:22508"/>
        <dbReference type="Rhea" id="RHEA-COMP:17339"/>
        <dbReference type="Rhea" id="RHEA-COMP:17340"/>
        <dbReference type="ChEBI" id="CHEBI:33019"/>
        <dbReference type="ChEBI" id="CHEBI:61560"/>
        <dbReference type="ChEBI" id="CHEBI:173112"/>
        <dbReference type="EC" id="2.7.7.7"/>
    </reaction>
</comment>
<feature type="compositionally biased region" description="Polar residues" evidence="23">
    <location>
        <begin position="28"/>
        <end position="40"/>
    </location>
</feature>
<dbReference type="InterPro" id="IPR054722">
    <property type="entry name" value="PolX-like_BBD"/>
</dbReference>
<reference evidence="27" key="2">
    <citation type="journal article" date="2018" name="BMC Genomics">
        <title>Genomic insights into host adaptation between the wheat stripe rust pathogen (Puccinia striiformis f. sp. tritici) and the barley stripe rust pathogen (Puccinia striiformis f. sp. hordei).</title>
        <authorList>
            <person name="Xia C."/>
            <person name="Wang M."/>
            <person name="Yin C."/>
            <person name="Cornejo O.E."/>
            <person name="Hulbert S.H."/>
            <person name="Chen X."/>
        </authorList>
    </citation>
    <scope>NUCLEOTIDE SEQUENCE [LARGE SCALE GENOMIC DNA]</scope>
    <source>
        <strain evidence="27">93TX-2</strain>
    </source>
</reference>
<comment type="caution">
    <text evidence="26">The sequence shown here is derived from an EMBL/GenBank/DDBJ whole genome shotgun (WGS) entry which is preliminary data.</text>
</comment>
<gene>
    <name evidence="26" type="ORF">PSHT_15173</name>
</gene>
<dbReference type="InterPro" id="IPR036875">
    <property type="entry name" value="Znf_CCHC_sf"/>
</dbReference>
<evidence type="ECO:0000256" key="19">
    <source>
        <dbReference type="ARBA" id="ARBA00023172"/>
    </source>
</evidence>
<comment type="function">
    <text evidence="1">The aspartyl protease (PR) mediates the proteolytic cleavages of the Gag and Gag-Pol polyproteins after assembly of the VLP.</text>
</comment>
<evidence type="ECO:0000256" key="13">
    <source>
        <dbReference type="ARBA" id="ARBA00022842"/>
    </source>
</evidence>
<keyword evidence="4" id="KW-0507">mRNA processing</keyword>
<keyword evidence="10" id="KW-0255">Endonuclease</keyword>
<keyword evidence="17" id="KW-0239">DNA-directed DNA polymerase</keyword>
<dbReference type="GO" id="GO:0003887">
    <property type="term" value="F:DNA-directed DNA polymerase activity"/>
    <property type="evidence" value="ECO:0007669"/>
    <property type="project" value="UniProtKB-KW"/>
</dbReference>
<keyword evidence="17" id="KW-0808">Transferase</keyword>
<keyword evidence="19" id="KW-0233">DNA recombination</keyword>
<dbReference type="Proteomes" id="UP000238274">
    <property type="component" value="Unassembled WGS sequence"/>
</dbReference>
<evidence type="ECO:0000256" key="11">
    <source>
        <dbReference type="ARBA" id="ARBA00022801"/>
    </source>
</evidence>
<dbReference type="GO" id="GO:0005524">
    <property type="term" value="F:ATP binding"/>
    <property type="evidence" value="ECO:0007669"/>
    <property type="project" value="UniProtKB-KW"/>
</dbReference>
<feature type="compositionally biased region" description="Basic and acidic residues" evidence="23">
    <location>
        <begin position="41"/>
        <end position="54"/>
    </location>
</feature>
<keyword evidence="6" id="KW-0548">Nucleotidyltransferase</keyword>
<evidence type="ECO:0000256" key="7">
    <source>
        <dbReference type="ARBA" id="ARBA00022722"/>
    </source>
</evidence>
<dbReference type="PROSITE" id="PS50158">
    <property type="entry name" value="ZF_CCHC"/>
    <property type="match status" value="1"/>
</dbReference>
<evidence type="ECO:0000256" key="5">
    <source>
        <dbReference type="ARBA" id="ARBA00022670"/>
    </source>
</evidence>
<evidence type="ECO:0000256" key="18">
    <source>
        <dbReference type="ARBA" id="ARBA00023113"/>
    </source>
</evidence>
<keyword evidence="22" id="KW-0862">Zinc</keyword>
<evidence type="ECO:0000256" key="1">
    <source>
        <dbReference type="ARBA" id="ARBA00002180"/>
    </source>
</evidence>
<keyword evidence="2" id="KW-0815">Transposition</keyword>
<comment type="catalytic activity">
    <reaction evidence="20">
        <text>DNA(n) + a 2'-deoxyribonucleoside 5'-triphosphate = DNA(n+1) + diphosphate</text>
        <dbReference type="Rhea" id="RHEA:22508"/>
        <dbReference type="Rhea" id="RHEA-COMP:17339"/>
        <dbReference type="Rhea" id="RHEA-COMP:17340"/>
        <dbReference type="ChEBI" id="CHEBI:33019"/>
        <dbReference type="ChEBI" id="CHEBI:61560"/>
        <dbReference type="ChEBI" id="CHEBI:173112"/>
        <dbReference type="EC" id="2.7.7.49"/>
    </reaction>
</comment>
<dbReference type="InterPro" id="IPR001878">
    <property type="entry name" value="Znf_CCHC"/>
</dbReference>
<keyword evidence="8" id="KW-0479">Metal-binding</keyword>
<dbReference type="PROSITE" id="PS50994">
    <property type="entry name" value="INTEGRASE"/>
    <property type="match status" value="1"/>
</dbReference>
<dbReference type="PANTHER" id="PTHR42648:SF11">
    <property type="entry name" value="TRANSPOSON TY4-P GAG-POL POLYPROTEIN"/>
    <property type="match status" value="1"/>
</dbReference>
<dbReference type="PANTHER" id="PTHR42648">
    <property type="entry name" value="TRANSPOSASE, PUTATIVE-RELATED"/>
    <property type="match status" value="1"/>
</dbReference>
<evidence type="ECO:0000256" key="15">
    <source>
        <dbReference type="ARBA" id="ARBA00022908"/>
    </source>
</evidence>
<dbReference type="VEuPathDB" id="FungiDB:PSTT_09643"/>
<feature type="compositionally biased region" description="Polar residues" evidence="23">
    <location>
        <begin position="59"/>
        <end position="79"/>
    </location>
</feature>
<evidence type="ECO:0000259" key="25">
    <source>
        <dbReference type="PROSITE" id="PS50994"/>
    </source>
</evidence>
<keyword evidence="11" id="KW-0378">Hydrolase</keyword>
<dbReference type="GO" id="GO:0004519">
    <property type="term" value="F:endonuclease activity"/>
    <property type="evidence" value="ECO:0007669"/>
    <property type="project" value="UniProtKB-KW"/>
</dbReference>
<organism evidence="26 27">
    <name type="scientific">Puccinia striiformis</name>
    <dbReference type="NCBI Taxonomy" id="27350"/>
    <lineage>
        <taxon>Eukaryota</taxon>
        <taxon>Fungi</taxon>
        <taxon>Dikarya</taxon>
        <taxon>Basidiomycota</taxon>
        <taxon>Pucciniomycotina</taxon>
        <taxon>Pucciniomycetes</taxon>
        <taxon>Pucciniales</taxon>
        <taxon>Pucciniaceae</taxon>
        <taxon>Puccinia</taxon>
    </lineage>
</organism>
<dbReference type="GO" id="GO:0003723">
    <property type="term" value="F:RNA binding"/>
    <property type="evidence" value="ECO:0007669"/>
    <property type="project" value="UniProtKB-KW"/>
</dbReference>
<keyword evidence="18" id="KW-0917">Virion maturation</keyword>
<evidence type="ECO:0000313" key="27">
    <source>
        <dbReference type="Proteomes" id="UP000238274"/>
    </source>
</evidence>
<dbReference type="InterPro" id="IPR012337">
    <property type="entry name" value="RNaseH-like_sf"/>
</dbReference>
<dbReference type="InterPro" id="IPR039537">
    <property type="entry name" value="Retrotran_Ty1/copia-like"/>
</dbReference>
<evidence type="ECO:0000256" key="10">
    <source>
        <dbReference type="ARBA" id="ARBA00022759"/>
    </source>
</evidence>
<evidence type="ECO:0000256" key="2">
    <source>
        <dbReference type="ARBA" id="ARBA00022578"/>
    </source>
</evidence>
<name>A0A2S4UGE9_9BASI</name>
<feature type="domain" description="CCHC-type" evidence="24">
    <location>
        <begin position="369"/>
        <end position="385"/>
    </location>
</feature>
<dbReference type="GO" id="GO:0008233">
    <property type="term" value="F:peptidase activity"/>
    <property type="evidence" value="ECO:0007669"/>
    <property type="project" value="UniProtKB-KW"/>
</dbReference>
<evidence type="ECO:0000256" key="8">
    <source>
        <dbReference type="ARBA" id="ARBA00022723"/>
    </source>
</evidence>
<dbReference type="GO" id="GO:0015074">
    <property type="term" value="P:DNA integration"/>
    <property type="evidence" value="ECO:0007669"/>
    <property type="project" value="UniProtKB-KW"/>
</dbReference>
<feature type="domain" description="Integrase catalytic" evidence="25">
    <location>
        <begin position="808"/>
        <end position="981"/>
    </location>
</feature>
<dbReference type="Gene3D" id="3.30.420.10">
    <property type="entry name" value="Ribonuclease H-like superfamily/Ribonuclease H"/>
    <property type="match status" value="1"/>
</dbReference>
<dbReference type="GO" id="GO:0008270">
    <property type="term" value="F:zinc ion binding"/>
    <property type="evidence" value="ECO:0007669"/>
    <property type="project" value="UniProtKB-KW"/>
</dbReference>
<evidence type="ECO:0000256" key="3">
    <source>
        <dbReference type="ARBA" id="ARBA00022612"/>
    </source>
</evidence>
<evidence type="ECO:0000313" key="26">
    <source>
        <dbReference type="EMBL" id="POV96359.1"/>
    </source>
</evidence>
<dbReference type="VEuPathDB" id="FungiDB:PSHT_15173"/>
<keyword evidence="15" id="KW-0229">DNA integration</keyword>
<feature type="region of interest" description="Disordered" evidence="23">
    <location>
        <begin position="1"/>
        <end position="85"/>
    </location>
</feature>
<evidence type="ECO:0000256" key="14">
    <source>
        <dbReference type="ARBA" id="ARBA00022884"/>
    </source>
</evidence>
<dbReference type="SUPFAM" id="SSF53098">
    <property type="entry name" value="Ribonuclease H-like"/>
    <property type="match status" value="1"/>
</dbReference>
<dbReference type="AlphaFoldDB" id="A0A2S4UGE9"/>
<keyword evidence="3" id="KW-1188">Viral release from host cell</keyword>
<keyword evidence="16" id="KW-0695">RNA-directed DNA polymerase</keyword>
<reference evidence="27" key="3">
    <citation type="journal article" date="2018" name="Mol. Plant Microbe Interact.">
        <title>Genome sequence resources for the wheat stripe rust pathogen (Puccinia striiformis f. sp. tritici) and the barley stripe rust pathogen (Puccinia striiformis f. sp. hordei).</title>
        <authorList>
            <person name="Xia C."/>
            <person name="Wang M."/>
            <person name="Yin C."/>
            <person name="Cornejo O.E."/>
            <person name="Hulbert S.H."/>
            <person name="Chen X."/>
        </authorList>
    </citation>
    <scope>NUCLEOTIDE SEQUENCE [LARGE SCALE GENOMIC DNA]</scope>
    <source>
        <strain evidence="27">93TX-2</strain>
    </source>
</reference>
<proteinExistence type="predicted"/>
<evidence type="ECO:0000256" key="23">
    <source>
        <dbReference type="SAM" id="MobiDB-lite"/>
    </source>
</evidence>
<dbReference type="InterPro" id="IPR036397">
    <property type="entry name" value="RNaseH_sf"/>
</dbReference>
<evidence type="ECO:0000259" key="24">
    <source>
        <dbReference type="PROSITE" id="PS50158"/>
    </source>
</evidence>
<evidence type="ECO:0000256" key="20">
    <source>
        <dbReference type="ARBA" id="ARBA00048173"/>
    </source>
</evidence>
<dbReference type="GO" id="GO:0006310">
    <property type="term" value="P:DNA recombination"/>
    <property type="evidence" value="ECO:0007669"/>
    <property type="project" value="UniProtKB-KW"/>
</dbReference>
<dbReference type="GO" id="GO:0006397">
    <property type="term" value="P:mRNA processing"/>
    <property type="evidence" value="ECO:0007669"/>
    <property type="project" value="UniProtKB-KW"/>
</dbReference>
<dbReference type="SUPFAM" id="SSF57756">
    <property type="entry name" value="Retrovirus zinc finger-like domains"/>
    <property type="match status" value="1"/>
</dbReference>
<dbReference type="EMBL" id="PKSM01000373">
    <property type="protein sequence ID" value="POV96359.1"/>
    <property type="molecule type" value="Genomic_DNA"/>
</dbReference>
<keyword evidence="27" id="KW-1185">Reference proteome</keyword>
<evidence type="ECO:0000256" key="17">
    <source>
        <dbReference type="ARBA" id="ARBA00022932"/>
    </source>
</evidence>
<evidence type="ECO:0000256" key="6">
    <source>
        <dbReference type="ARBA" id="ARBA00022695"/>
    </source>
</evidence>
<protein>
    <recommendedName>
        <fullName evidence="28">Integrase catalytic domain-containing protein</fullName>
    </recommendedName>
</protein>
<evidence type="ECO:0000256" key="21">
    <source>
        <dbReference type="ARBA" id="ARBA00049244"/>
    </source>
</evidence>
<dbReference type="Pfam" id="PF22936">
    <property type="entry name" value="Pol_BBD"/>
    <property type="match status" value="1"/>
</dbReference>
<reference evidence="26 27" key="1">
    <citation type="submission" date="2017-12" db="EMBL/GenBank/DDBJ databases">
        <title>Gene loss provides genomic basis for host adaptation in cereal stripe rust fungi.</title>
        <authorList>
            <person name="Xia C."/>
        </authorList>
    </citation>
    <scope>NUCLEOTIDE SEQUENCE [LARGE SCALE GENOMIC DNA]</scope>
    <source>
        <strain evidence="26 27">93TX-2</strain>
    </source>
</reference>
<dbReference type="GO" id="GO:0006508">
    <property type="term" value="P:proteolysis"/>
    <property type="evidence" value="ECO:0007669"/>
    <property type="project" value="UniProtKB-KW"/>
</dbReference>
<feature type="region of interest" description="Disordered" evidence="23">
    <location>
        <begin position="453"/>
        <end position="472"/>
    </location>
</feature>
<dbReference type="InterPro" id="IPR001584">
    <property type="entry name" value="Integrase_cat-core"/>
</dbReference>
<keyword evidence="7" id="KW-0540">Nuclease</keyword>
<dbReference type="GO" id="GO:0005634">
    <property type="term" value="C:nucleus"/>
    <property type="evidence" value="ECO:0007669"/>
    <property type="project" value="UniProtKB-ARBA"/>
</dbReference>
<evidence type="ECO:0000256" key="16">
    <source>
        <dbReference type="ARBA" id="ARBA00022918"/>
    </source>
</evidence>
<sequence length="1000" mass="110512">MSSSTPAANSKRRSNSQNLDALPPSPEVTGNSTLKKPKASTSERPDHANVEKRQAPPHLSTQTHGPSPANAITPQVSSRRATEKTEQEIRAAVIEKEMVDYEEAEFHLKQTKLVLATIQAANSQFRSDNVLKADGSNFGDWYRNLSDVGGACLTGSHFFFNKCNNNTFERIGPAVMINSIHRSLAAEMQSLQTCFEMYKTLRGKFKTTSRAAQMNIWYKFRAFKIDPNGHNAGISATLRDLNTEWISINVVFNKDAFMGFILQSAVMESTAPYKAIFEQRVEDLVQADRRGGCPPFDSIMKALDICKEQYRNLAEISSFGNNLASAHPPSTLATSVADEENFDISAYLADVNEEEWVDALDFFAITSNKCWQCDDVNHYARNCPDKSRVGAGSKPRGQPLGTIVGTIYGYLPSGFPVNSSRFPRMTTRKTLTPPSKSQEQARNLADYYRPRYQQSNRQSHSVTPQVSQQGGVSAQLVEAGDVPDDLDGLEFHNMALGENVVSNVAVFDTGASHGFTGSKFFLHDFRTLSKPIGVSVATNGAGSYITGMGNLRFQAPDGRIIVIRQVLYCEQAKTTLILMAALRKANALVAYDNNTDTFQITRPNGEHLFDCPFEPSKNRWCMPYPMIRSDVVQSYPIKNCSVLFSHIPTDRPSSTPIFSSVSSLSRVSPTVHPSFPFSHSQPQFSLATLPMSHASNASGSPAVSSSPSMLSQPVGNSISMFASKAKASPPPMVFPEPLGKATNYQWKPEVLTKDEVKLLYYHRAFGHASLRHIRKIIKHQLGNGLPDEIPSGKIHCPVCAISKSTQVNPLAPTLRNIERLDVMAADLIGPFQVDSIDGGKYLLTMRDVATGYAFAKVLKHKNDANGHIIDIITRLEQVTGKRVGTLRSDNGGEFANQALFDFLASKGIAAEKSLPYHHYQNGMIERFNRTIADMGRTILIDSPLPKEFWSYAFIWAAHVLNRLPNSASGDKTPFEALFDKKPQFDHFRVFGSTGYIHIPH</sequence>
<dbReference type="GO" id="GO:0032196">
    <property type="term" value="P:transposition"/>
    <property type="evidence" value="ECO:0007669"/>
    <property type="project" value="UniProtKB-KW"/>
</dbReference>
<accession>A0A2S4UGE9</accession>
<dbReference type="GO" id="GO:0003964">
    <property type="term" value="F:RNA-directed DNA polymerase activity"/>
    <property type="evidence" value="ECO:0007669"/>
    <property type="project" value="UniProtKB-KW"/>
</dbReference>
<keyword evidence="9" id="KW-0547">Nucleotide-binding</keyword>
<evidence type="ECO:0000256" key="4">
    <source>
        <dbReference type="ARBA" id="ARBA00022664"/>
    </source>
</evidence>
<keyword evidence="13" id="KW-0460">Magnesium</keyword>